<evidence type="ECO:0000313" key="3">
    <source>
        <dbReference type="EMBL" id="CAD7589175.1"/>
    </source>
</evidence>
<feature type="domain" description="Ig-like" evidence="2">
    <location>
        <begin position="361"/>
        <end position="453"/>
    </location>
</feature>
<evidence type="ECO:0000259" key="2">
    <source>
        <dbReference type="PROSITE" id="PS50835"/>
    </source>
</evidence>
<dbReference type="SMART" id="SM00408">
    <property type="entry name" value="IGc2"/>
    <property type="match status" value="1"/>
</dbReference>
<dbReference type="SUPFAM" id="SSF48726">
    <property type="entry name" value="Immunoglobulin"/>
    <property type="match status" value="1"/>
</dbReference>
<dbReference type="SMART" id="SM00409">
    <property type="entry name" value="IG"/>
    <property type="match status" value="1"/>
</dbReference>
<dbReference type="Pfam" id="PF13895">
    <property type="entry name" value="Ig_2"/>
    <property type="match status" value="1"/>
</dbReference>
<accession>A0A7R9JTF9</accession>
<dbReference type="Gene3D" id="2.60.40.10">
    <property type="entry name" value="Immunoglobulins"/>
    <property type="match status" value="2"/>
</dbReference>
<dbReference type="InterPro" id="IPR003598">
    <property type="entry name" value="Ig_sub2"/>
</dbReference>
<evidence type="ECO:0000256" key="1">
    <source>
        <dbReference type="SAM" id="MobiDB-lite"/>
    </source>
</evidence>
<organism evidence="3">
    <name type="scientific">Timema genevievae</name>
    <name type="common">Walking stick</name>
    <dbReference type="NCBI Taxonomy" id="629358"/>
    <lineage>
        <taxon>Eukaryota</taxon>
        <taxon>Metazoa</taxon>
        <taxon>Ecdysozoa</taxon>
        <taxon>Arthropoda</taxon>
        <taxon>Hexapoda</taxon>
        <taxon>Insecta</taxon>
        <taxon>Pterygota</taxon>
        <taxon>Neoptera</taxon>
        <taxon>Polyneoptera</taxon>
        <taxon>Phasmatodea</taxon>
        <taxon>Timematodea</taxon>
        <taxon>Timematoidea</taxon>
        <taxon>Timematidae</taxon>
        <taxon>Timema</taxon>
    </lineage>
</organism>
<dbReference type="InterPro" id="IPR036179">
    <property type="entry name" value="Ig-like_dom_sf"/>
</dbReference>
<dbReference type="PANTHER" id="PTHR23278">
    <property type="entry name" value="SIDESTEP PROTEIN"/>
    <property type="match status" value="1"/>
</dbReference>
<gene>
    <name evidence="3" type="ORF">TGEB3V08_LOCUS3155</name>
</gene>
<dbReference type="EMBL" id="OE839989">
    <property type="protein sequence ID" value="CAD7589175.1"/>
    <property type="molecule type" value="Genomic_DNA"/>
</dbReference>
<name>A0A7R9JTF9_TIMGE</name>
<dbReference type="InterPro" id="IPR013783">
    <property type="entry name" value="Ig-like_fold"/>
</dbReference>
<dbReference type="AlphaFoldDB" id="A0A7R9JTF9"/>
<sequence length="488" mass="53600">MSGASRGLLIGAGNSPEGGDDVKVKRVNDTRDDRAAICFIEVNLEDAARLSSSLDSTLMSETYNVRCGYTLNVMSRDGNITTSTLTFVPSMEDSGKILTCRAETLLIPDSSMEDGWSLNIYHLSVEGWVGLKLIASVLSLRSMKGKGGLFSNGFQLSLDMKIRPDRDSKLELPTIGSIVGGEVSTSDQAATAAGCTVSNWLLEIQAELSLSAFIQSLWVQSPALPDFSVKQWVLNGLERKRQRKAKVEKNKNKRGVAKIQFKTFRPQCILYPSKAFQQRLFCFVVHNILGDSFKMMSSQVDSETQSIDKIVAILGRSKTHLGKSILSTSERDPNLDLPVFSSLIYCESSVLDHTATEADVPIVNLELGSNLNATTIREGVDVYFDCSIKSNPWVYKVSWRHNGKMLFNNASTGTIVSNQSLVLQSVTRARAGIYTCVGSNHEGDGESNPVVLDVKRGYVERIVLVFSSRYVTIKTLRSSNSVYVAPYP</sequence>
<dbReference type="PANTHER" id="PTHR23278:SF30">
    <property type="entry name" value="SIDESTEP VIII, ISOFORM B"/>
    <property type="match status" value="1"/>
</dbReference>
<proteinExistence type="predicted"/>
<dbReference type="InterPro" id="IPR003599">
    <property type="entry name" value="Ig_sub"/>
</dbReference>
<dbReference type="InterPro" id="IPR007110">
    <property type="entry name" value="Ig-like_dom"/>
</dbReference>
<reference evidence="3" key="1">
    <citation type="submission" date="2020-11" db="EMBL/GenBank/DDBJ databases">
        <authorList>
            <person name="Tran Van P."/>
        </authorList>
    </citation>
    <scope>NUCLEOTIDE SEQUENCE</scope>
</reference>
<dbReference type="PROSITE" id="PS50835">
    <property type="entry name" value="IG_LIKE"/>
    <property type="match status" value="1"/>
</dbReference>
<protein>
    <recommendedName>
        <fullName evidence="2">Ig-like domain-containing protein</fullName>
    </recommendedName>
</protein>
<feature type="region of interest" description="Disordered" evidence="1">
    <location>
        <begin position="1"/>
        <end position="23"/>
    </location>
</feature>